<evidence type="ECO:0000313" key="2">
    <source>
        <dbReference type="Proteomes" id="UP000267430"/>
    </source>
</evidence>
<organism evidence="1 2">
    <name type="scientific">Peribacillus cavernae</name>
    <dbReference type="NCBI Taxonomy" id="1674310"/>
    <lineage>
        <taxon>Bacteria</taxon>
        <taxon>Bacillati</taxon>
        <taxon>Bacillota</taxon>
        <taxon>Bacilli</taxon>
        <taxon>Bacillales</taxon>
        <taxon>Bacillaceae</taxon>
        <taxon>Peribacillus</taxon>
    </lineage>
</organism>
<gene>
    <name evidence="1" type="ORF">ELQ35_10945</name>
</gene>
<sequence length="279" mass="32405">MYKKKGEFVVSQLAEVDFVTESINENLFWLRIMKEHALFMSQGFDRNDKKLIREADQFFVVFDKQLAELATLRRDSDVVRKFNEQTIILARSFREFKSKVLLLIIQCKIAGFNFPLLIDHIAREAGYFVETLKGLNKGRREPLADRIVDENVFWLRIMADHSKFIASLLDPSERKLVTVASTFSDEFDQLLAQARDLESMVKQTEPSFFNVLTRFTEDAQRATTDLRNFKQDARDLIQQCRVLSLINPVLADHVTREANKFLSILNDLSNRAQNDSTTQ</sequence>
<dbReference type="Gene3D" id="1.20.1260.120">
    <property type="entry name" value="Protein of unknown function DUF2935"/>
    <property type="match status" value="1"/>
</dbReference>
<protein>
    <submittedName>
        <fullName evidence="1">DUF2935 domain-containing protein</fullName>
    </submittedName>
</protein>
<comment type="caution">
    <text evidence="1">The sequence shown here is derived from an EMBL/GenBank/DDBJ whole genome shotgun (WGS) entry which is preliminary data.</text>
</comment>
<accession>A0A433HKL3</accession>
<keyword evidence="2" id="KW-1185">Reference proteome</keyword>
<dbReference type="AlphaFoldDB" id="A0A433HKL3"/>
<proteinExistence type="predicted"/>
<dbReference type="EMBL" id="RYZZ01000013">
    <property type="protein sequence ID" value="RUQ28964.1"/>
    <property type="molecule type" value="Genomic_DNA"/>
</dbReference>
<dbReference type="Pfam" id="PF11155">
    <property type="entry name" value="DUF2935"/>
    <property type="match status" value="2"/>
</dbReference>
<dbReference type="SUPFAM" id="SSF158430">
    <property type="entry name" value="Bacillus cereus metalloprotein-like"/>
    <property type="match status" value="2"/>
</dbReference>
<name>A0A433HKL3_9BACI</name>
<reference evidence="1 2" key="1">
    <citation type="submission" date="2018-12" db="EMBL/GenBank/DDBJ databases">
        <title>Bacillus chawlae sp. nov., Bacillus glennii sp. nov., and Bacillus saganii sp. nov. Isolated from the Vehicle Assembly Building at Kennedy Space Center where the Viking Spacecraft were Assembled.</title>
        <authorList>
            <person name="Seuylemezian A."/>
            <person name="Vaishampayan P."/>
        </authorList>
    </citation>
    <scope>NUCLEOTIDE SEQUENCE [LARGE SCALE GENOMIC DNA]</scope>
    <source>
        <strain evidence="1 2">L5</strain>
    </source>
</reference>
<dbReference type="OrthoDB" id="1633927at2"/>
<evidence type="ECO:0000313" key="1">
    <source>
        <dbReference type="EMBL" id="RUQ28964.1"/>
    </source>
</evidence>
<dbReference type="InterPro" id="IPR021328">
    <property type="entry name" value="CotB-like"/>
</dbReference>
<dbReference type="Proteomes" id="UP000267430">
    <property type="component" value="Unassembled WGS sequence"/>
</dbReference>